<keyword evidence="2 3" id="KW-0802">TPR repeat</keyword>
<dbReference type="Pfam" id="PF00534">
    <property type="entry name" value="Glycos_transf_1"/>
    <property type="match status" value="1"/>
</dbReference>
<dbReference type="AlphaFoldDB" id="A0A0M2UUR1"/>
<dbReference type="GO" id="GO:0016757">
    <property type="term" value="F:glycosyltransferase activity"/>
    <property type="evidence" value="ECO:0007669"/>
    <property type="project" value="InterPro"/>
</dbReference>
<evidence type="ECO:0000313" key="5">
    <source>
        <dbReference type="EMBL" id="KKO19778.1"/>
    </source>
</evidence>
<protein>
    <recommendedName>
        <fullName evidence="4">Glycosyl transferase family 1 domain-containing protein</fullName>
    </recommendedName>
</protein>
<evidence type="ECO:0000259" key="4">
    <source>
        <dbReference type="Pfam" id="PF00534"/>
    </source>
</evidence>
<dbReference type="PROSITE" id="PS50005">
    <property type="entry name" value="TPR"/>
    <property type="match status" value="2"/>
</dbReference>
<gene>
    <name evidence="5" type="ORF">BROFUL_01504</name>
</gene>
<keyword evidence="1" id="KW-0677">Repeat</keyword>
<comment type="caution">
    <text evidence="5">The sequence shown here is derived from an EMBL/GenBank/DDBJ whole genome shotgun (WGS) entry which is preliminary data.</text>
</comment>
<dbReference type="EMBL" id="LAQJ01000155">
    <property type="protein sequence ID" value="KKO19778.1"/>
    <property type="molecule type" value="Genomic_DNA"/>
</dbReference>
<dbReference type="Pfam" id="PF13181">
    <property type="entry name" value="TPR_8"/>
    <property type="match status" value="1"/>
</dbReference>
<dbReference type="InterPro" id="IPR051685">
    <property type="entry name" value="Ycf3/AcsC/BcsC/TPR_MFPF"/>
</dbReference>
<dbReference type="SUPFAM" id="SSF53756">
    <property type="entry name" value="UDP-Glycosyltransferase/glycogen phosphorylase"/>
    <property type="match status" value="1"/>
</dbReference>
<dbReference type="PANTHER" id="PTHR44943">
    <property type="entry name" value="CELLULOSE SYNTHASE OPERON PROTEIN C"/>
    <property type="match status" value="1"/>
</dbReference>
<dbReference type="PANTHER" id="PTHR44943:SF8">
    <property type="entry name" value="TPR REPEAT-CONTAINING PROTEIN MJ0263"/>
    <property type="match status" value="1"/>
</dbReference>
<dbReference type="InterPro" id="IPR019734">
    <property type="entry name" value="TPR_rpt"/>
</dbReference>
<dbReference type="PROSITE" id="PS50293">
    <property type="entry name" value="TPR_REGION"/>
    <property type="match status" value="1"/>
</dbReference>
<dbReference type="SUPFAM" id="SSF48452">
    <property type="entry name" value="TPR-like"/>
    <property type="match status" value="1"/>
</dbReference>
<evidence type="ECO:0000256" key="2">
    <source>
        <dbReference type="ARBA" id="ARBA00022803"/>
    </source>
</evidence>
<name>A0A0M2UUR1_9BACT</name>
<dbReference type="SMART" id="SM00028">
    <property type="entry name" value="TPR"/>
    <property type="match status" value="3"/>
</dbReference>
<dbReference type="InterPro" id="IPR001296">
    <property type="entry name" value="Glyco_trans_1"/>
</dbReference>
<proteinExistence type="predicted"/>
<dbReference type="InterPro" id="IPR011990">
    <property type="entry name" value="TPR-like_helical_dom_sf"/>
</dbReference>
<dbReference type="Gene3D" id="1.25.40.10">
    <property type="entry name" value="Tetratricopeptide repeat domain"/>
    <property type="match status" value="1"/>
</dbReference>
<evidence type="ECO:0000256" key="3">
    <source>
        <dbReference type="PROSITE-ProRule" id="PRU00339"/>
    </source>
</evidence>
<sequence>MPISEAHKYFCKAEHLKETGLHREAITWYKKAIENDPHFIPAYYTLALLYHQTQQFDIAIRYLKKVIDLDPNDTSAMNNLGVLFYATDRLREAKQYLERALSIDGNYHEARDNLKKVHQKLKNAPLQFTHNRSMNSSDIPSLKVGFVSIWFERGQSYVTKILRDVIAREHETFIFARTGGVYGQPMLQVDGMWAAKNLTTFPDYDIPCEIFEKWINDNHLDVVIFNEEYDWKLVSLCKKKGIKTVTYLDYYKDDWKPYMRLYDAVLCSTKRTFLLVKDICKAYYLGWGVDTELFKPVSNGKKHTFFHNAGWLGINYRKMTPAVIIAFDAFSCNNSDLTLFIHAQAELERLPPEIVHIVRNNSRITYHKETVPAPGLYHKGNILIFPSKLEGLGLPLLEGLSCGMPVIATDAPPMNEFIRNGYNGLLVKVVQKLTRQDNIAFPEEIVDIHDLAAKMQELAKDNTLQAVMSNNSRAYAKQHLNLGKLKYEIDRVLHTLSTEAITPQR</sequence>
<keyword evidence="6" id="KW-1185">Reference proteome</keyword>
<feature type="repeat" description="TPR" evidence="3">
    <location>
        <begin position="74"/>
        <end position="107"/>
    </location>
</feature>
<reference evidence="5 6" key="1">
    <citation type="journal article" date="2013" name="BMC Microbiol.">
        <title>Identification of the type II cytochrome c maturation pathway in anammox bacteria by comparative genomics.</title>
        <authorList>
            <person name="Ferousi C."/>
            <person name="Speth D.R."/>
            <person name="Reimann J."/>
            <person name="Op den Camp H.J."/>
            <person name="Allen J.W."/>
            <person name="Keltjens J.T."/>
            <person name="Jetten M.S."/>
        </authorList>
    </citation>
    <scope>NUCLEOTIDE SEQUENCE [LARGE SCALE GENOMIC DNA]</scope>
    <source>
        <strain evidence="5">RU1</strain>
    </source>
</reference>
<organism evidence="5 6">
    <name type="scientific">Candidatus Brocadia fulgida</name>
    <dbReference type="NCBI Taxonomy" id="380242"/>
    <lineage>
        <taxon>Bacteria</taxon>
        <taxon>Pseudomonadati</taxon>
        <taxon>Planctomycetota</taxon>
        <taxon>Candidatus Brocadiia</taxon>
        <taxon>Candidatus Brocadiales</taxon>
        <taxon>Candidatus Brocadiaceae</taxon>
        <taxon>Candidatus Brocadia</taxon>
    </lineage>
</organism>
<dbReference type="Gene3D" id="3.40.50.2000">
    <property type="entry name" value="Glycogen Phosphorylase B"/>
    <property type="match status" value="1"/>
</dbReference>
<dbReference type="Proteomes" id="UP000034954">
    <property type="component" value="Unassembled WGS sequence"/>
</dbReference>
<evidence type="ECO:0000313" key="6">
    <source>
        <dbReference type="Proteomes" id="UP000034954"/>
    </source>
</evidence>
<accession>A0A0M2UUR1</accession>
<feature type="repeat" description="TPR" evidence="3">
    <location>
        <begin position="40"/>
        <end position="73"/>
    </location>
</feature>
<dbReference type="Pfam" id="PF13424">
    <property type="entry name" value="TPR_12"/>
    <property type="match status" value="1"/>
</dbReference>
<feature type="domain" description="Glycosyl transferase family 1" evidence="4">
    <location>
        <begin position="373"/>
        <end position="430"/>
    </location>
</feature>
<dbReference type="PATRIC" id="fig|380242.3.peg.1859"/>
<evidence type="ECO:0000256" key="1">
    <source>
        <dbReference type="ARBA" id="ARBA00022737"/>
    </source>
</evidence>